<evidence type="ECO:0000256" key="1">
    <source>
        <dbReference type="ARBA" id="ARBA00022729"/>
    </source>
</evidence>
<dbReference type="InterPro" id="IPR011050">
    <property type="entry name" value="Pectin_lyase_fold/virulence"/>
</dbReference>
<feature type="compositionally biased region" description="Gly residues" evidence="2">
    <location>
        <begin position="1"/>
        <end position="21"/>
    </location>
</feature>
<dbReference type="InterPro" id="IPR012332">
    <property type="entry name" value="Autotransporter_pectin_lyase_C"/>
</dbReference>
<dbReference type="PANTHER" id="PTHR35037:SF3">
    <property type="entry name" value="C-TERMINAL REGION OF AIDA-LIKE PROTEIN"/>
    <property type="match status" value="1"/>
</dbReference>
<evidence type="ECO:0000256" key="2">
    <source>
        <dbReference type="SAM" id="MobiDB-lite"/>
    </source>
</evidence>
<evidence type="ECO:0000313" key="5">
    <source>
        <dbReference type="Proteomes" id="UP000017668"/>
    </source>
</evidence>
<dbReference type="Gene3D" id="2.160.20.20">
    <property type="match status" value="1"/>
</dbReference>
<dbReference type="InterPro" id="IPR036709">
    <property type="entry name" value="Autotransporte_beta_dom_sf"/>
</dbReference>
<gene>
    <name evidence="4" type="ORF">C241_15623</name>
</gene>
<dbReference type="InterPro" id="IPR005546">
    <property type="entry name" value="Autotransporte_beta"/>
</dbReference>
<protein>
    <submittedName>
        <fullName evidence="4">Outer membrane autotransporter barrel domain-containing protein</fullName>
    </submittedName>
</protein>
<dbReference type="InterPro" id="IPR051551">
    <property type="entry name" value="Autotransporter_adhesion"/>
</dbReference>
<dbReference type="NCBIfam" id="TIGR01414">
    <property type="entry name" value="autotrans_barl"/>
    <property type="match status" value="1"/>
</dbReference>
<dbReference type="SUPFAM" id="SSF103515">
    <property type="entry name" value="Autotransporter"/>
    <property type="match status" value="1"/>
</dbReference>
<dbReference type="InterPro" id="IPR013425">
    <property type="entry name" value="Autotrns_rpt"/>
</dbReference>
<evidence type="ECO:0000259" key="3">
    <source>
        <dbReference type="PROSITE" id="PS51208"/>
    </source>
</evidence>
<comment type="caution">
    <text evidence="4">The sequence shown here is derived from an EMBL/GenBank/DDBJ whole genome shotgun (WGS) entry which is preliminary data.</text>
</comment>
<dbReference type="Pfam" id="PF12951">
    <property type="entry name" value="PATR"/>
    <property type="match status" value="5"/>
</dbReference>
<dbReference type="SUPFAM" id="SSF51126">
    <property type="entry name" value="Pectin lyase-like"/>
    <property type="match status" value="5"/>
</dbReference>
<proteinExistence type="predicted"/>
<dbReference type="EMBL" id="AMQQ01000023">
    <property type="protein sequence ID" value="EKJ94743.1"/>
    <property type="molecule type" value="Genomic_DNA"/>
</dbReference>
<reference evidence="4 5" key="1">
    <citation type="journal article" date="2013" name="Genome Announc.">
        <title>Genome Sequence of Rhizobium lupini HPC(L) Isolated from Saline Desert Soil, Kutch (Gujarat).</title>
        <authorList>
            <person name="Agarwal L."/>
            <person name="Purohit H.J."/>
        </authorList>
    </citation>
    <scope>NUCLEOTIDE SEQUENCE [LARGE SCALE GENOMIC DNA]</scope>
    <source>
        <strain evidence="5">HPC(L)</strain>
    </source>
</reference>
<keyword evidence="5" id="KW-1185">Reference proteome</keyword>
<name>A0ABN0HJG2_RHILU</name>
<evidence type="ECO:0000313" key="4">
    <source>
        <dbReference type="EMBL" id="EKJ94743.1"/>
    </source>
</evidence>
<accession>A0ABN0HJG2</accession>
<dbReference type="Proteomes" id="UP000017668">
    <property type="component" value="Unassembled WGS sequence"/>
</dbReference>
<organism evidence="4 5">
    <name type="scientific">Bradyrhizobium lupini HPC(L)</name>
    <dbReference type="NCBI Taxonomy" id="1229491"/>
    <lineage>
        <taxon>Bacteria</taxon>
        <taxon>Pseudomonadati</taxon>
        <taxon>Pseudomonadota</taxon>
        <taxon>Alphaproteobacteria</taxon>
        <taxon>Hyphomicrobiales</taxon>
        <taxon>Nitrobacteraceae</taxon>
        <taxon>Bradyrhizobium</taxon>
    </lineage>
</organism>
<feature type="region of interest" description="Disordered" evidence="2">
    <location>
        <begin position="1"/>
        <end position="33"/>
    </location>
</feature>
<dbReference type="InterPro" id="IPR006315">
    <property type="entry name" value="OM_autotransptr_brl_dom"/>
</dbReference>
<sequence length="1884" mass="183794">AGSGRTGGGMGGSGVAGGRGGTPDMIGTWSAGGDGGVGGGGGANVGGNNAGGGGAIGGAGGSSTLNLGGSGGTWFGGAGQTGGGNQGGSGSFYGGGGGSANSFTPGGSGGGGGGLSPILGGAAGSYPGQGANSAQTSNAVTFGPAELPSFFFMGVGGGGGGGSHQSAGSAGGDGTLTLDGANLSAAYSVLVGGAGGGAGGNFLGGGGAGGSGTLVMMNGATLTVGETLLVGGSGGGGSGIALGGAGGSGTMTIAESTLTAGTIALAGENGFGINADGGAGGAGTLTISDGAQVTADAFTIASSARSTGTLNIGAATGMAPAHAGAISAPVIAFGDGDGRIVFNHAGNPDGSDHSFESVITGAGTVDHLSGDTIFHGSNTTDDRFTGILNLSGGELTVDGVFGDVSSLWGNAAINITGGKLAGSGTIGATVTVAGGGIFAGSGTVNGSLNVMDGVIEGRTGRTLKVTGNMALSASSIMDVTLNRLSYAPIIDVAGYLQLDGTLNVSSTASLSAGVYRLADYRGALGDRGLVIGTVPGGMDPADLSVQTSVARQVNLVVATDTVLGFWDGGDQSLHNNGSVDGGVGIWNSTGGSWTDQAGSTNGVFQPNPTFAVFQGNSGTVTVDVAAGLLGVTGMQFAVDGYRIEGDGLALQGANGQTVIRVGNGTANGAAMTATVSSVLSGTSSLVKDDLGTLALAGANTYAGGTELRAGTVSITSDSALGAAAGGLTFSGGTLSAAADLSSARNIHITGQNKAIFDVSADAQASFSGLVTGTGGMIKRGDGTLSLGGGSVGRNTYSGGTTIEAGTLRLLDSYFAGTGSSLGSGNITMAGGTTLSFGGSPYRSLGGVLLNGDVTFEVDQGRDAGLWQPVSGTGGLTKTGAGTLTLEGHNTFSGDVHVRQGTLRLDSWSGEANRSIADTARLIVSAGAKVNVDDAETIGELVGDGIVDIAYAGVTGLTVGGNNTDFVFGGNISGGDATSISPSPSYGLTKTGSGTLTLTGVSDSLRGMQISSGTLAVEGSLASSLVDVGTGANLRGGGEIEGTVRVFGGGTLEGSHGTTLSMGGLILARGSSLNVSLGIPSSTALFAVSGDLTLNGTLNVEDAGGFGAGIYRLIDYGGALTGEGLLIGAVPPAVSPSELALQTAVTGQVNLVSRVGTPLSFWDGGDASLHANGSIDGGNGVWSLGGANWTDQSGTVSGPFRPNPTFAVFQGVGGTVTVDGDAGSVGVTGMQFASAGYRIEGDPIMLEGHGGETVIRVGDGSQAGAAITTSIASILTGTSSLIKADLGTLILTGANSYTGSTVVQGGTLIGDAASIRNDIRNRGTLVFEQASDAHFAGNIGDVSGARGQMIKRGSGLLTLTGTSTLGWTVEAGGLTSTSDRFLGDVAIAPGASFTFEQAYGGSYAGKLTGTGTLSFKGGGAVKLTGDSSGFDGLTTVSAGMLAVNGKLGGSALVDRDGRLQGSGTLGSGTSTVVTVADGGALAPGNSIGTLTINGSLVMNAGSRFEMEVMPGATASDRIVVTGTATLDGGAVAHVGMTGAYRPTASYTILSAAGGVTGRFDAVTSDFAYLDPTLAYTGNDLTLSLARNQLGFADTGVTRNQIATAEALETLGFGNVLYEQVVQLDAVTARMAFNQLSGEIYSSTVTGLIEDSRFVRNSANDRIRAAFGDVGASIAPVTTFGQGGPVLAPAKSTEGISIWSSAYGSWGGTDSDGNADAIDRATGGVLMGLDASLLDSWRLGLVGGYSHTSVEADARTSSASVGSYHLGFYGGTKWDALSFRSGLAYTRHEIDTRRTAGFVGFADGLMGSYYAGTVQAFGELGYAIDTTLGRMEPSRTWLTSIRTRGAQANAVALQHSRAFQTTMPLRSQRSVSEATARSISGMSVHG</sequence>
<feature type="non-terminal residue" evidence="4">
    <location>
        <position position="1"/>
    </location>
</feature>
<dbReference type="NCBIfam" id="TIGR02601">
    <property type="entry name" value="autotrns_rpt"/>
    <property type="match status" value="4"/>
</dbReference>
<dbReference type="PROSITE" id="PS51208">
    <property type="entry name" value="AUTOTRANSPORTER"/>
    <property type="match status" value="1"/>
</dbReference>
<dbReference type="PANTHER" id="PTHR35037">
    <property type="entry name" value="C-TERMINAL REGION OF AIDA-LIKE PROTEIN"/>
    <property type="match status" value="1"/>
</dbReference>
<keyword evidence="1" id="KW-0732">Signal</keyword>
<feature type="domain" description="Autotransporter" evidence="3">
    <location>
        <begin position="1689"/>
        <end position="1884"/>
    </location>
</feature>